<evidence type="ECO:0000256" key="1">
    <source>
        <dbReference type="ARBA" id="ARBA00022737"/>
    </source>
</evidence>
<dbReference type="PANTHER" id="PTHR10039">
    <property type="entry name" value="AMELOGENIN"/>
    <property type="match status" value="1"/>
</dbReference>
<evidence type="ECO:0000313" key="7">
    <source>
        <dbReference type="Proteomes" id="UP001218218"/>
    </source>
</evidence>
<feature type="compositionally biased region" description="Gly residues" evidence="3">
    <location>
        <begin position="15"/>
        <end position="31"/>
    </location>
</feature>
<dbReference type="InterPro" id="IPR027417">
    <property type="entry name" value="P-loop_NTPase"/>
</dbReference>
<evidence type="ECO:0000259" key="5">
    <source>
        <dbReference type="Pfam" id="PF24883"/>
    </source>
</evidence>
<dbReference type="InterPro" id="IPR002110">
    <property type="entry name" value="Ankyrin_rpt"/>
</dbReference>
<dbReference type="Pfam" id="PF12796">
    <property type="entry name" value="Ank_2"/>
    <property type="match status" value="1"/>
</dbReference>
<dbReference type="Pfam" id="PF00023">
    <property type="entry name" value="Ank"/>
    <property type="match status" value="1"/>
</dbReference>
<reference evidence="6" key="1">
    <citation type="submission" date="2023-03" db="EMBL/GenBank/DDBJ databases">
        <title>Massive genome expansion in bonnet fungi (Mycena s.s.) driven by repeated elements and novel gene families across ecological guilds.</title>
        <authorList>
            <consortium name="Lawrence Berkeley National Laboratory"/>
            <person name="Harder C.B."/>
            <person name="Miyauchi S."/>
            <person name="Viragh M."/>
            <person name="Kuo A."/>
            <person name="Thoen E."/>
            <person name="Andreopoulos B."/>
            <person name="Lu D."/>
            <person name="Skrede I."/>
            <person name="Drula E."/>
            <person name="Henrissat B."/>
            <person name="Morin E."/>
            <person name="Kohler A."/>
            <person name="Barry K."/>
            <person name="LaButti K."/>
            <person name="Morin E."/>
            <person name="Salamov A."/>
            <person name="Lipzen A."/>
            <person name="Mereny Z."/>
            <person name="Hegedus B."/>
            <person name="Baldrian P."/>
            <person name="Stursova M."/>
            <person name="Weitz H."/>
            <person name="Taylor A."/>
            <person name="Grigoriev I.V."/>
            <person name="Nagy L.G."/>
            <person name="Martin F."/>
            <person name="Kauserud H."/>
        </authorList>
    </citation>
    <scope>NUCLEOTIDE SEQUENCE</scope>
    <source>
        <strain evidence="6">CBHHK002</strain>
    </source>
</reference>
<feature type="repeat" description="ANK" evidence="2">
    <location>
        <begin position="562"/>
        <end position="594"/>
    </location>
</feature>
<keyword evidence="7" id="KW-1185">Reference proteome</keyword>
<accession>A0AAD6ZCK1</accession>
<dbReference type="InterPro" id="IPR054471">
    <property type="entry name" value="GPIID_WHD"/>
</dbReference>
<dbReference type="EMBL" id="JARIHO010000059">
    <property type="protein sequence ID" value="KAJ7318040.1"/>
    <property type="molecule type" value="Genomic_DNA"/>
</dbReference>
<evidence type="ECO:0000256" key="2">
    <source>
        <dbReference type="PROSITE-ProRule" id="PRU00023"/>
    </source>
</evidence>
<dbReference type="SUPFAM" id="SSF48403">
    <property type="entry name" value="Ankyrin repeat"/>
    <property type="match status" value="1"/>
</dbReference>
<dbReference type="Pfam" id="PF24883">
    <property type="entry name" value="NPHP3_N"/>
    <property type="match status" value="1"/>
</dbReference>
<feature type="repeat" description="ANK" evidence="2">
    <location>
        <begin position="600"/>
        <end position="627"/>
    </location>
</feature>
<dbReference type="InterPro" id="IPR056884">
    <property type="entry name" value="NPHP3-like_N"/>
</dbReference>
<dbReference type="Pfam" id="PF22939">
    <property type="entry name" value="WHD_GPIID"/>
    <property type="match status" value="1"/>
</dbReference>
<feature type="repeat" description="ANK" evidence="2">
    <location>
        <begin position="628"/>
        <end position="660"/>
    </location>
</feature>
<name>A0AAD6ZCK1_9AGAR</name>
<proteinExistence type="predicted"/>
<gene>
    <name evidence="6" type="ORF">DFH08DRAFT_942666</name>
</gene>
<dbReference type="PANTHER" id="PTHR10039:SF15">
    <property type="entry name" value="NACHT DOMAIN-CONTAINING PROTEIN"/>
    <property type="match status" value="1"/>
</dbReference>
<dbReference type="PROSITE" id="PS50088">
    <property type="entry name" value="ANK_REPEAT"/>
    <property type="match status" value="3"/>
</dbReference>
<feature type="domain" description="GPI inositol-deacylase winged helix" evidence="4">
    <location>
        <begin position="355"/>
        <end position="430"/>
    </location>
</feature>
<organism evidence="6 7">
    <name type="scientific">Mycena albidolilacea</name>
    <dbReference type="NCBI Taxonomy" id="1033008"/>
    <lineage>
        <taxon>Eukaryota</taxon>
        <taxon>Fungi</taxon>
        <taxon>Dikarya</taxon>
        <taxon>Basidiomycota</taxon>
        <taxon>Agaricomycotina</taxon>
        <taxon>Agaricomycetes</taxon>
        <taxon>Agaricomycetidae</taxon>
        <taxon>Agaricales</taxon>
        <taxon>Marasmiineae</taxon>
        <taxon>Mycenaceae</taxon>
        <taxon>Mycena</taxon>
    </lineage>
</organism>
<dbReference type="AlphaFoldDB" id="A0AAD6ZCK1"/>
<protein>
    <submittedName>
        <fullName evidence="6">Uncharacterized protein</fullName>
    </submittedName>
</protein>
<keyword evidence="2" id="KW-0040">ANK repeat</keyword>
<evidence type="ECO:0000313" key="6">
    <source>
        <dbReference type="EMBL" id="KAJ7318040.1"/>
    </source>
</evidence>
<dbReference type="Proteomes" id="UP001218218">
    <property type="component" value="Unassembled WGS sequence"/>
</dbReference>
<dbReference type="Gene3D" id="3.40.50.300">
    <property type="entry name" value="P-loop containing nucleotide triphosphate hydrolases"/>
    <property type="match status" value="1"/>
</dbReference>
<dbReference type="InterPro" id="IPR036770">
    <property type="entry name" value="Ankyrin_rpt-contain_sf"/>
</dbReference>
<dbReference type="SMART" id="SM00248">
    <property type="entry name" value="ANK"/>
    <property type="match status" value="3"/>
</dbReference>
<evidence type="ECO:0000256" key="3">
    <source>
        <dbReference type="SAM" id="MobiDB-lite"/>
    </source>
</evidence>
<evidence type="ECO:0000259" key="4">
    <source>
        <dbReference type="Pfam" id="PF22939"/>
    </source>
</evidence>
<feature type="non-terminal residue" evidence="6">
    <location>
        <position position="684"/>
    </location>
</feature>
<feature type="domain" description="Nephrocystin 3-like N-terminal" evidence="5">
    <location>
        <begin position="89"/>
        <end position="241"/>
    </location>
</feature>
<dbReference type="PROSITE" id="PS50297">
    <property type="entry name" value="ANK_REP_REGION"/>
    <property type="match status" value="2"/>
</dbReference>
<feature type="region of interest" description="Disordered" evidence="3">
    <location>
        <begin position="1"/>
        <end position="31"/>
    </location>
</feature>
<keyword evidence="1" id="KW-0677">Repeat</keyword>
<comment type="caution">
    <text evidence="6">The sequence shown here is derived from an EMBL/GenBank/DDBJ whole genome shotgun (WGS) entry which is preliminary data.</text>
</comment>
<dbReference type="Gene3D" id="1.25.40.20">
    <property type="entry name" value="Ankyrin repeat-containing domain"/>
    <property type="match status" value="1"/>
</dbReference>
<sequence length="684" mass="75189">MPHQHNESYIVNMKGGEGGAGGVGGQQGGNGGVGEGPKLYLDADIIHIVIHRGGREEGIDITRREFLDWLSPLNFFPRQQDISRVREKGTGGWLLADPVFKKWESGSGSTLWCHGIRISMVVEHLGIQFTGKSIGVACIYLNHKEVDIQTPSRLLAGLWRQLVLDRDIGSIAENLYKQHREKCTTPSLEEVVDVLSSSLKEFSQVFIIVDAMDEYPEFQREILLQQLAAMGSNVNLMITSRPNISPGPSIFPNLETLDIRAAPEDIQGYIDAQIKLSPRLSRYIQKKPILQQEIHEKITETVDGMFLLAKLHIASLITKSSIGAVQDALKKLPKDLHESYDVAMQRIEAQDKEDQGIAHSTLIWVANAKRPLKVSEMEAALAIKPGDRSLNEDYLLDIETILAVCAGLVIVDEEYSVLRLVHYTTQQYLDSIQAQKFPNAQTEITRTLLTCLAFDGFPDSSWTDDWATVPPLVEYSQYCLAHAAGQPQVQLRESLLEFLAQGFQWKKTMNSMEYSREWKWKSLPWDYTDWPPQASALWIAAAANLVDSAKSLLEGAALPQHSGNQAILVASYYGHTEIVHILLDKGTDVNAARGIYGSCLQAATLGGHTEIVCILLDKGADVNAAGGEYGSSLQAAAKGGHTEIVCILLDKGADVNAVGGFYGSSLHAAAQGGHTEIVCILLDK</sequence>